<keyword evidence="3" id="KW-1185">Reference proteome</keyword>
<accession>A0A5C3KBN3</accession>
<organism evidence="2 3">
    <name type="scientific">Coprinopsis marcescibilis</name>
    <name type="common">Agaric fungus</name>
    <name type="synonym">Psathyrella marcescibilis</name>
    <dbReference type="NCBI Taxonomy" id="230819"/>
    <lineage>
        <taxon>Eukaryota</taxon>
        <taxon>Fungi</taxon>
        <taxon>Dikarya</taxon>
        <taxon>Basidiomycota</taxon>
        <taxon>Agaricomycotina</taxon>
        <taxon>Agaricomycetes</taxon>
        <taxon>Agaricomycetidae</taxon>
        <taxon>Agaricales</taxon>
        <taxon>Agaricineae</taxon>
        <taxon>Psathyrellaceae</taxon>
        <taxon>Coprinopsis</taxon>
    </lineage>
</organism>
<dbReference type="EMBL" id="ML210501">
    <property type="protein sequence ID" value="TFK17496.1"/>
    <property type="molecule type" value="Genomic_DNA"/>
</dbReference>
<proteinExistence type="predicted"/>
<protein>
    <submittedName>
        <fullName evidence="2">Uncharacterized protein</fullName>
    </submittedName>
</protein>
<name>A0A5C3KBN3_COPMA</name>
<reference evidence="2 3" key="1">
    <citation type="journal article" date="2019" name="Nat. Ecol. Evol.">
        <title>Megaphylogeny resolves global patterns of mushroom evolution.</title>
        <authorList>
            <person name="Varga T."/>
            <person name="Krizsan K."/>
            <person name="Foldi C."/>
            <person name="Dima B."/>
            <person name="Sanchez-Garcia M."/>
            <person name="Sanchez-Ramirez S."/>
            <person name="Szollosi G.J."/>
            <person name="Szarkandi J.G."/>
            <person name="Papp V."/>
            <person name="Albert L."/>
            <person name="Andreopoulos W."/>
            <person name="Angelini C."/>
            <person name="Antonin V."/>
            <person name="Barry K.W."/>
            <person name="Bougher N.L."/>
            <person name="Buchanan P."/>
            <person name="Buyck B."/>
            <person name="Bense V."/>
            <person name="Catcheside P."/>
            <person name="Chovatia M."/>
            <person name="Cooper J."/>
            <person name="Damon W."/>
            <person name="Desjardin D."/>
            <person name="Finy P."/>
            <person name="Geml J."/>
            <person name="Haridas S."/>
            <person name="Hughes K."/>
            <person name="Justo A."/>
            <person name="Karasinski D."/>
            <person name="Kautmanova I."/>
            <person name="Kiss B."/>
            <person name="Kocsube S."/>
            <person name="Kotiranta H."/>
            <person name="LaButti K.M."/>
            <person name="Lechner B.E."/>
            <person name="Liimatainen K."/>
            <person name="Lipzen A."/>
            <person name="Lukacs Z."/>
            <person name="Mihaltcheva S."/>
            <person name="Morgado L.N."/>
            <person name="Niskanen T."/>
            <person name="Noordeloos M.E."/>
            <person name="Ohm R.A."/>
            <person name="Ortiz-Santana B."/>
            <person name="Ovrebo C."/>
            <person name="Racz N."/>
            <person name="Riley R."/>
            <person name="Savchenko A."/>
            <person name="Shiryaev A."/>
            <person name="Soop K."/>
            <person name="Spirin V."/>
            <person name="Szebenyi C."/>
            <person name="Tomsovsky M."/>
            <person name="Tulloss R.E."/>
            <person name="Uehling J."/>
            <person name="Grigoriev I.V."/>
            <person name="Vagvolgyi C."/>
            <person name="Papp T."/>
            <person name="Martin F.M."/>
            <person name="Miettinen O."/>
            <person name="Hibbett D.S."/>
            <person name="Nagy L.G."/>
        </authorList>
    </citation>
    <scope>NUCLEOTIDE SEQUENCE [LARGE SCALE GENOMIC DNA]</scope>
    <source>
        <strain evidence="2 3">CBS 121175</strain>
    </source>
</reference>
<dbReference type="Proteomes" id="UP000307440">
    <property type="component" value="Unassembled WGS sequence"/>
</dbReference>
<feature type="compositionally biased region" description="Acidic residues" evidence="1">
    <location>
        <begin position="511"/>
        <end position="520"/>
    </location>
</feature>
<sequence>MSGHSAIYGDRFTKVQGARSSTQTGAKAQYYPTGPPENETYNPTHPATYDLTNLPRRSQTDYWIMLCKIDTATSKCQIAAISRDTGVARIPLCVASPAFLHPSYFPIDPFHLFYENCMPFVWDTWTTGSKPRERVHIPADKIEALGALVGVAYKTLPPVFCGTIRDPHLKRQSQYKAYEWMALLHWYILPMGLELEFDFSVLNNFSYFVEAVQTAMMIKSHSQNDLKALQGIINTFLKTYEALYVGNDPTKILRCCLCVFQLVHVPIHISWYGSIRNGSQATIEREIGHAEHQIHLKTHPFANLENIIVKNEMVRVVQLYHPTLSPLWAKDRTFASPLPSRSWKLSQALRINKLQMTKHTLRSRISEVHPGRQDSYNLTRDYRWFEVRRGKGDALLVVLMPLSNRSKHPPQTSTHQFAEAIAFYLLSYLGQERTVVVYTPLEGVNSPLKTVRRGKGDALLVIFAIETASVSNLVGIWEAKDSGNVYVLRKHPGLEMLDTSQCGLPHGLEKEADDGETDDS</sequence>
<evidence type="ECO:0000313" key="2">
    <source>
        <dbReference type="EMBL" id="TFK17496.1"/>
    </source>
</evidence>
<evidence type="ECO:0000256" key="1">
    <source>
        <dbReference type="SAM" id="MobiDB-lite"/>
    </source>
</evidence>
<feature type="region of interest" description="Disordered" evidence="1">
    <location>
        <begin position="17"/>
        <end position="42"/>
    </location>
</feature>
<gene>
    <name evidence="2" type="ORF">FA15DRAFT_604955</name>
</gene>
<dbReference type="STRING" id="230819.A0A5C3KBN3"/>
<dbReference type="AlphaFoldDB" id="A0A5C3KBN3"/>
<dbReference type="OrthoDB" id="3359887at2759"/>
<feature type="region of interest" description="Disordered" evidence="1">
    <location>
        <begin position="501"/>
        <end position="520"/>
    </location>
</feature>
<evidence type="ECO:0000313" key="3">
    <source>
        <dbReference type="Proteomes" id="UP000307440"/>
    </source>
</evidence>